<dbReference type="InterPro" id="IPR025475">
    <property type="entry name" value="DUF4326"/>
</dbReference>
<accession>A0ABP6M6H0</accession>
<protein>
    <recommendedName>
        <fullName evidence="1">DUF4326 domain-containing protein</fullName>
    </recommendedName>
</protein>
<evidence type="ECO:0000313" key="3">
    <source>
        <dbReference type="Proteomes" id="UP001501637"/>
    </source>
</evidence>
<evidence type="ECO:0000313" key="2">
    <source>
        <dbReference type="EMBL" id="GAA3083105.1"/>
    </source>
</evidence>
<keyword evidence="3" id="KW-1185">Reference proteome</keyword>
<comment type="caution">
    <text evidence="2">The sequence shown here is derived from an EMBL/GenBank/DDBJ whole genome shotgun (WGS) entry which is preliminary data.</text>
</comment>
<dbReference type="RefSeq" id="WP_344518506.1">
    <property type="nucleotide sequence ID" value="NZ_BAAAUG010000010.1"/>
</dbReference>
<dbReference type="Pfam" id="PF14216">
    <property type="entry name" value="DUF4326"/>
    <property type="match status" value="1"/>
</dbReference>
<evidence type="ECO:0000259" key="1">
    <source>
        <dbReference type="Pfam" id="PF14216"/>
    </source>
</evidence>
<name>A0ABP6M6H0_9ACTN</name>
<sequence>MPVRLRGASRDAAPLSTACAYVGPRSPYANFFKAGDRAPSPLGPPMDAAEAVDLFAATLRGPVGRCYAARFARALRGFDLMCTCPLDVPCHADVLLRLANETGDGDTIRTCYSLEGPR</sequence>
<reference evidence="3" key="1">
    <citation type="journal article" date="2019" name="Int. J. Syst. Evol. Microbiol.">
        <title>The Global Catalogue of Microorganisms (GCM) 10K type strain sequencing project: providing services to taxonomists for standard genome sequencing and annotation.</title>
        <authorList>
            <consortium name="The Broad Institute Genomics Platform"/>
            <consortium name="The Broad Institute Genome Sequencing Center for Infectious Disease"/>
            <person name="Wu L."/>
            <person name="Ma J."/>
        </authorList>
    </citation>
    <scope>NUCLEOTIDE SEQUENCE [LARGE SCALE GENOMIC DNA]</scope>
    <source>
        <strain evidence="3">JCM 9092</strain>
    </source>
</reference>
<organism evidence="2 3">
    <name type="scientific">Streptomyces rectiviolaceus</name>
    <dbReference type="NCBI Taxonomy" id="332591"/>
    <lineage>
        <taxon>Bacteria</taxon>
        <taxon>Bacillati</taxon>
        <taxon>Actinomycetota</taxon>
        <taxon>Actinomycetes</taxon>
        <taxon>Kitasatosporales</taxon>
        <taxon>Streptomycetaceae</taxon>
        <taxon>Streptomyces</taxon>
    </lineage>
</organism>
<dbReference type="Proteomes" id="UP001501637">
    <property type="component" value="Unassembled WGS sequence"/>
</dbReference>
<feature type="domain" description="DUF4326" evidence="1">
    <location>
        <begin position="20"/>
        <end position="96"/>
    </location>
</feature>
<proteinExistence type="predicted"/>
<dbReference type="EMBL" id="BAAAUG010000010">
    <property type="protein sequence ID" value="GAA3083105.1"/>
    <property type="molecule type" value="Genomic_DNA"/>
</dbReference>
<gene>
    <name evidence="2" type="ORF">GCM10010449_03790</name>
</gene>